<dbReference type="AlphaFoldDB" id="A0A238UPT7"/>
<evidence type="ECO:0000256" key="9">
    <source>
        <dbReference type="PIRSR" id="PIRSR639901-2"/>
    </source>
</evidence>
<comment type="pathway">
    <text evidence="2 10">Bacterial outer membrane biogenesis; LPS core biosynthesis.</text>
</comment>
<evidence type="ECO:0000256" key="4">
    <source>
        <dbReference type="ARBA" id="ARBA00019077"/>
    </source>
</evidence>
<dbReference type="UniPathway" id="UPA00958"/>
<dbReference type="Gene3D" id="3.40.50.11720">
    <property type="entry name" value="3-Deoxy-D-manno-octulosonic-acid transferase, N-terminal domain"/>
    <property type="match status" value="1"/>
</dbReference>
<comment type="function">
    <text evidence="1 10">Involved in lipopolysaccharide (LPS) biosynthesis. Catalyzes the transfer of 3-deoxy-D-manno-octulosonate (Kdo) residue(s) from CMP-Kdo to lipid IV(A), the tetraacyldisaccharide-1,4'-bisphosphate precursor of lipid A.</text>
</comment>
<evidence type="ECO:0000256" key="6">
    <source>
        <dbReference type="ARBA" id="ARBA00031445"/>
    </source>
</evidence>
<feature type="domain" description="3-deoxy-D-manno-octulosonic-acid transferase N-terminal" evidence="11">
    <location>
        <begin position="49"/>
        <end position="206"/>
    </location>
</feature>
<keyword evidence="10" id="KW-0472">Membrane</keyword>
<evidence type="ECO:0000259" key="11">
    <source>
        <dbReference type="Pfam" id="PF04413"/>
    </source>
</evidence>
<dbReference type="Proteomes" id="UP000198409">
    <property type="component" value="Unassembled WGS sequence"/>
</dbReference>
<organism evidence="12 13">
    <name type="scientific">Paracoccus sediminis</name>
    <dbReference type="NCBI Taxonomy" id="1214787"/>
    <lineage>
        <taxon>Bacteria</taxon>
        <taxon>Pseudomonadati</taxon>
        <taxon>Pseudomonadota</taxon>
        <taxon>Alphaproteobacteria</taxon>
        <taxon>Rhodobacterales</taxon>
        <taxon>Paracoccaceae</taxon>
        <taxon>Paracoccus</taxon>
    </lineage>
</organism>
<reference evidence="13" key="1">
    <citation type="submission" date="2017-06" db="EMBL/GenBank/DDBJ databases">
        <authorList>
            <person name="Varghese N."/>
            <person name="Submissions S."/>
        </authorList>
    </citation>
    <scope>NUCLEOTIDE SEQUENCE [LARGE SCALE GENOMIC DNA]</scope>
    <source>
        <strain evidence="13">DSM 26170</strain>
    </source>
</reference>
<dbReference type="EMBL" id="FZNM01000001">
    <property type="protein sequence ID" value="SNR23998.1"/>
    <property type="molecule type" value="Genomic_DNA"/>
</dbReference>
<feature type="site" description="Transition state stabilizer" evidence="9">
    <location>
        <position position="216"/>
    </location>
</feature>
<accession>A0A238UPT7</accession>
<dbReference type="RefSeq" id="WP_242626496.1">
    <property type="nucleotide sequence ID" value="NZ_FZNM01000001.1"/>
</dbReference>
<comment type="catalytic activity">
    <reaction evidence="7 10">
        <text>lipid IVA (E. coli) + CMP-3-deoxy-beta-D-manno-octulosonate = alpha-Kdo-(2-&gt;6)-lipid IVA (E. coli) + CMP + H(+)</text>
        <dbReference type="Rhea" id="RHEA:28066"/>
        <dbReference type="ChEBI" id="CHEBI:15378"/>
        <dbReference type="ChEBI" id="CHEBI:58603"/>
        <dbReference type="ChEBI" id="CHEBI:60364"/>
        <dbReference type="ChEBI" id="CHEBI:60377"/>
        <dbReference type="ChEBI" id="CHEBI:85987"/>
        <dbReference type="EC" id="2.4.99.12"/>
    </reaction>
</comment>
<evidence type="ECO:0000256" key="3">
    <source>
        <dbReference type="ARBA" id="ARBA00012621"/>
    </source>
</evidence>
<evidence type="ECO:0000256" key="7">
    <source>
        <dbReference type="ARBA" id="ARBA00049183"/>
    </source>
</evidence>
<dbReference type="PANTHER" id="PTHR42755:SF1">
    <property type="entry name" value="3-DEOXY-D-MANNO-OCTULOSONIC ACID TRANSFERASE, MITOCHONDRIAL-RELATED"/>
    <property type="match status" value="1"/>
</dbReference>
<feature type="active site" description="Proton acceptor" evidence="8">
    <location>
        <position position="74"/>
    </location>
</feature>
<comment type="subcellular location">
    <subcellularLocation>
        <location evidence="10">Cell membrane</location>
    </subcellularLocation>
</comment>
<name>A0A238UPT7_9RHOB</name>
<sequence>MIYSVPRRSADLHAAGSIRYSNAMIYRAGATIIEKALRLRALPRGQDGLRQRLALDVALVPSAEIWVHGASVGELTSARPVIRALARTHRILVTANSVTGRDMAAGWGLPARLAPLDVPGALARFLDAVQPRLQVTIEAEFWPLRSQALADRGIPQAVIGARMSQRSANRWARLPRMIGPVLRRLTALSAQDPGSEVRLRALGLPQGAGLPRLDLKLLSPAGVVPPVPSPDRDRTVLAASTHDGEEAAVLDAWMAVRQRHPGLRLILAIRHPPRGDQVAALLDRRGVVFERRSAGGAGGDVLLADTMGEMDRWYAASGICLVGGSMADRGGHTPWEPAAHCAAILHGPHVGNFADAYAALDGAGAAQPVDAATLTGHLARLIGDPAAARRMGQAARGVLADRAGDPGALIDRLRQLAGSPPDPNMGNG</sequence>
<feature type="site" description="Transition state stabilizer" evidence="9">
    <location>
        <position position="138"/>
    </location>
</feature>
<dbReference type="GO" id="GO:0043842">
    <property type="term" value="F:Kdo transferase activity"/>
    <property type="evidence" value="ECO:0007669"/>
    <property type="project" value="UniProtKB-EC"/>
</dbReference>
<evidence type="ECO:0000256" key="1">
    <source>
        <dbReference type="ARBA" id="ARBA00003394"/>
    </source>
</evidence>
<protein>
    <recommendedName>
        <fullName evidence="4 10">3-deoxy-D-manno-octulosonic acid transferase</fullName>
        <shortName evidence="10">Kdo transferase</shortName>
        <ecNumber evidence="3 10">2.4.99.12</ecNumber>
    </recommendedName>
    <alternativeName>
        <fullName evidence="6 10">Lipid IV(A) 3-deoxy-D-manno-octulosonic acid transferase</fullName>
    </alternativeName>
</protein>
<dbReference type="GO" id="GO:0005886">
    <property type="term" value="C:plasma membrane"/>
    <property type="evidence" value="ECO:0007669"/>
    <property type="project" value="UniProtKB-SubCell"/>
</dbReference>
<evidence type="ECO:0000256" key="8">
    <source>
        <dbReference type="PIRSR" id="PIRSR639901-1"/>
    </source>
</evidence>
<dbReference type="EC" id="2.4.99.12" evidence="3 10"/>
<dbReference type="GO" id="GO:0009245">
    <property type="term" value="P:lipid A biosynthetic process"/>
    <property type="evidence" value="ECO:0007669"/>
    <property type="project" value="TreeGrafter"/>
</dbReference>
<dbReference type="InterPro" id="IPR038107">
    <property type="entry name" value="Glycos_transf_N_sf"/>
</dbReference>
<proteinExistence type="inferred from homology"/>
<evidence type="ECO:0000256" key="2">
    <source>
        <dbReference type="ARBA" id="ARBA00004713"/>
    </source>
</evidence>
<dbReference type="GO" id="GO:0009244">
    <property type="term" value="P:lipopolysaccharide core region biosynthetic process"/>
    <property type="evidence" value="ECO:0007669"/>
    <property type="project" value="UniProtKB-UniRule"/>
</dbReference>
<evidence type="ECO:0000313" key="12">
    <source>
        <dbReference type="EMBL" id="SNR23998.1"/>
    </source>
</evidence>
<dbReference type="SUPFAM" id="SSF53756">
    <property type="entry name" value="UDP-Glycosyltransferase/glycogen phosphorylase"/>
    <property type="match status" value="1"/>
</dbReference>
<dbReference type="Pfam" id="PF04413">
    <property type="entry name" value="Glycos_transf_N"/>
    <property type="match status" value="1"/>
</dbReference>
<dbReference type="Gene3D" id="3.40.50.2000">
    <property type="entry name" value="Glycogen Phosphorylase B"/>
    <property type="match status" value="1"/>
</dbReference>
<evidence type="ECO:0000256" key="10">
    <source>
        <dbReference type="RuleBase" id="RU365103"/>
    </source>
</evidence>
<evidence type="ECO:0000313" key="13">
    <source>
        <dbReference type="Proteomes" id="UP000198409"/>
    </source>
</evidence>
<keyword evidence="10" id="KW-1003">Cell membrane</keyword>
<dbReference type="InterPro" id="IPR039901">
    <property type="entry name" value="Kdotransferase"/>
</dbReference>
<keyword evidence="5 10" id="KW-0808">Transferase</keyword>
<comment type="similarity">
    <text evidence="10">Belongs to the glycosyltransferase group 1 family.</text>
</comment>
<evidence type="ECO:0000256" key="5">
    <source>
        <dbReference type="ARBA" id="ARBA00022679"/>
    </source>
</evidence>
<dbReference type="PANTHER" id="PTHR42755">
    <property type="entry name" value="3-DEOXY-MANNO-OCTULOSONATE CYTIDYLYLTRANSFERASE"/>
    <property type="match status" value="1"/>
</dbReference>
<keyword evidence="10" id="KW-0448">Lipopolysaccharide biosynthesis</keyword>
<dbReference type="InterPro" id="IPR007507">
    <property type="entry name" value="Glycos_transf_N"/>
</dbReference>
<gene>
    <name evidence="12" type="ORF">SAMN06265378_101254</name>
</gene>